<dbReference type="InterPro" id="IPR029058">
    <property type="entry name" value="AB_hydrolase_fold"/>
</dbReference>
<reference evidence="2 3" key="1">
    <citation type="submission" date="2022-10" db="EMBL/GenBank/DDBJ databases">
        <title>paucibacter sp. hw8 Genome sequencing.</title>
        <authorList>
            <person name="Park S."/>
        </authorList>
    </citation>
    <scope>NUCLEOTIDE SEQUENCE [LARGE SCALE GENOMIC DNA]</scope>
    <source>
        <strain evidence="3">hw8</strain>
    </source>
</reference>
<dbReference type="GO" id="GO:0016787">
    <property type="term" value="F:hydrolase activity"/>
    <property type="evidence" value="ECO:0007669"/>
    <property type="project" value="UniProtKB-KW"/>
</dbReference>
<gene>
    <name evidence="2" type="ORF">PRZ01_13220</name>
</gene>
<name>A0ABT5KTB3_9BURK</name>
<dbReference type="Proteomes" id="UP001219862">
    <property type="component" value="Unassembled WGS sequence"/>
</dbReference>
<proteinExistence type="predicted"/>
<dbReference type="Gene3D" id="3.40.50.1820">
    <property type="entry name" value="alpha/beta hydrolase"/>
    <property type="match status" value="1"/>
</dbReference>
<dbReference type="RefSeq" id="WP_273597269.1">
    <property type="nucleotide sequence ID" value="NZ_JAQQXS010000011.1"/>
</dbReference>
<sequence>MPCFQAFFLEGPQGKGQRFCIFHPAQGVTRGRVLHIHPFAEEMNKSRQMSALQARKLAQAGFAVLQIDLFGCGDSSGDFGDASWQDWLDDVALGAAWLSQQGSEPLWLWGHRLGCLLACEAAPSLNEACHFLFWQAPSTGRVLLQQFLRLKVASGMLEGGPNTISTDALKAELLAGGSVEIAGYRLSSALAAGMEKATLSPPALASAQAWAPVACWFEVSSQALPEPSPAISAAIQRWEAAGIAVRYQSIPGPQFWQTAEIELAPALLESSCSALRDAAPSSPASVARLDLEHQP</sequence>
<dbReference type="NCBIfam" id="TIGR03101">
    <property type="entry name" value="hydr2_PEP"/>
    <property type="match status" value="1"/>
</dbReference>
<keyword evidence="3" id="KW-1185">Reference proteome</keyword>
<evidence type="ECO:0000313" key="2">
    <source>
        <dbReference type="EMBL" id="MDC8786154.1"/>
    </source>
</evidence>
<dbReference type="Pfam" id="PF12146">
    <property type="entry name" value="Hydrolase_4"/>
    <property type="match status" value="1"/>
</dbReference>
<evidence type="ECO:0000313" key="3">
    <source>
        <dbReference type="Proteomes" id="UP001219862"/>
    </source>
</evidence>
<evidence type="ECO:0000259" key="1">
    <source>
        <dbReference type="Pfam" id="PF12146"/>
    </source>
</evidence>
<accession>A0ABT5KTB3</accession>
<keyword evidence="2" id="KW-0378">Hydrolase</keyword>
<dbReference type="InterPro" id="IPR022742">
    <property type="entry name" value="Hydrolase_4"/>
</dbReference>
<dbReference type="SUPFAM" id="SSF53474">
    <property type="entry name" value="alpha/beta-Hydrolases"/>
    <property type="match status" value="1"/>
</dbReference>
<protein>
    <submittedName>
        <fullName evidence="2">Hydrolase 2, exosortase A system-associated</fullName>
    </submittedName>
</protein>
<organism evidence="2 3">
    <name type="scientific">Roseateles koreensis</name>
    <dbReference type="NCBI Taxonomy" id="2987526"/>
    <lineage>
        <taxon>Bacteria</taxon>
        <taxon>Pseudomonadati</taxon>
        <taxon>Pseudomonadota</taxon>
        <taxon>Betaproteobacteria</taxon>
        <taxon>Burkholderiales</taxon>
        <taxon>Sphaerotilaceae</taxon>
        <taxon>Roseateles</taxon>
    </lineage>
</organism>
<feature type="domain" description="Serine aminopeptidase S33" evidence="1">
    <location>
        <begin position="30"/>
        <end position="131"/>
    </location>
</feature>
<comment type="caution">
    <text evidence="2">The sequence shown here is derived from an EMBL/GenBank/DDBJ whole genome shotgun (WGS) entry which is preliminary data.</text>
</comment>
<dbReference type="EMBL" id="JAQQXS010000011">
    <property type="protein sequence ID" value="MDC8786154.1"/>
    <property type="molecule type" value="Genomic_DNA"/>
</dbReference>
<dbReference type="InterPro" id="IPR017532">
    <property type="entry name" value="Hydrolase-2_PEP"/>
</dbReference>